<proteinExistence type="inferred from homology"/>
<feature type="transmembrane region" description="Helical" evidence="7">
    <location>
        <begin position="322"/>
        <end position="340"/>
    </location>
</feature>
<organism evidence="9 10">
    <name type="scientific">Amycolatopsis pigmentata</name>
    <dbReference type="NCBI Taxonomy" id="450801"/>
    <lineage>
        <taxon>Bacteria</taxon>
        <taxon>Bacillati</taxon>
        <taxon>Actinomycetota</taxon>
        <taxon>Actinomycetes</taxon>
        <taxon>Pseudonocardiales</taxon>
        <taxon>Pseudonocardiaceae</taxon>
        <taxon>Amycolatopsis</taxon>
    </lineage>
</organism>
<sequence length="647" mass="66647">MNPLRFAFRVLAADRRTRVSTILTGVGVAVATAVVLLLMSLPSASDARTARSYWQAPHPRSADAETMLIRSSTDYFEGSAIRVVAVAPTGDSSRIALPPGVPRLPRPGEVLVSQALADRMHAVPAARLADRYPGVVGTITDAGLEYPGQLIALVGHTPKEISESAAKVDGFGDPAKVQADPFLKFLAGVGVVVLLIPSLVLVASSSRLTAARRERRLAALRLAGADPGQVTAMVAAETGVAALAGALLGALCEPLLGRLVEGVPWNGGTWMPGDFAIPLAEKAALAGAIVVMVLVAAVAGLRRVVNNPLAAASAQTPKPLRAWRLLAAPIAGGLFLFTVLDQHADANFALLGLALVVFAAVVIGPWVTFAVGALFLRWWRRPAGLLTGRRLRDDPRGAYRATAGVVLAVLVGTMALTIMPSLTDSLAGEAPNTIRTYVYADEPASVVDRINADLARYGQPVRASAYQGQGKLEGSISVPTDGADREVVRTAVTKEAGGGDVISPADDLAGNHQMLDDIRRITAIGLIAACVLAGCSAAIATAGSVMDRRRTFGALMAAGTPVRVLSRALRAEAAVPALVATVGAGAAGIGVGIGLLTVATRGHTPVATVLSPWLLAPVVLGIGVALLGASVCTPALNRVRAEPLSDE</sequence>
<evidence type="ECO:0000256" key="1">
    <source>
        <dbReference type="ARBA" id="ARBA00004651"/>
    </source>
</evidence>
<comment type="similarity">
    <text evidence="6">Belongs to the ABC-4 integral membrane protein family.</text>
</comment>
<comment type="caution">
    <text evidence="9">The sequence shown here is derived from an EMBL/GenBank/DDBJ whole genome shotgun (WGS) entry which is preliminary data.</text>
</comment>
<evidence type="ECO:0000256" key="2">
    <source>
        <dbReference type="ARBA" id="ARBA00022475"/>
    </source>
</evidence>
<dbReference type="PANTHER" id="PTHR30572:SF4">
    <property type="entry name" value="ABC TRANSPORTER PERMEASE YTRF"/>
    <property type="match status" value="1"/>
</dbReference>
<reference evidence="10" key="1">
    <citation type="journal article" date="2019" name="Int. J. Syst. Evol. Microbiol.">
        <title>The Global Catalogue of Microorganisms (GCM) 10K type strain sequencing project: providing services to taxonomists for standard genome sequencing and annotation.</title>
        <authorList>
            <consortium name="The Broad Institute Genomics Platform"/>
            <consortium name="The Broad Institute Genome Sequencing Center for Infectious Disease"/>
            <person name="Wu L."/>
            <person name="Ma J."/>
        </authorList>
    </citation>
    <scope>NUCLEOTIDE SEQUENCE [LARGE SCALE GENOMIC DNA]</scope>
    <source>
        <strain evidence="10">CGMCC 4.7645</strain>
    </source>
</reference>
<feature type="domain" description="ABC3 transporter permease C-terminal" evidence="8">
    <location>
        <begin position="191"/>
        <end position="306"/>
    </location>
</feature>
<keyword evidence="10" id="KW-1185">Reference proteome</keyword>
<feature type="transmembrane region" description="Helical" evidence="7">
    <location>
        <begin position="397"/>
        <end position="419"/>
    </location>
</feature>
<feature type="transmembrane region" description="Helical" evidence="7">
    <location>
        <begin position="521"/>
        <end position="546"/>
    </location>
</feature>
<feature type="transmembrane region" description="Helical" evidence="7">
    <location>
        <begin position="21"/>
        <end position="41"/>
    </location>
</feature>
<comment type="subcellular location">
    <subcellularLocation>
        <location evidence="1">Cell membrane</location>
        <topology evidence="1">Multi-pass membrane protein</topology>
    </subcellularLocation>
</comment>
<feature type="transmembrane region" description="Helical" evidence="7">
    <location>
        <begin position="230"/>
        <end position="251"/>
    </location>
</feature>
<dbReference type="InterPro" id="IPR003838">
    <property type="entry name" value="ABC3_permease_C"/>
</dbReference>
<evidence type="ECO:0000256" key="6">
    <source>
        <dbReference type="ARBA" id="ARBA00038076"/>
    </source>
</evidence>
<feature type="transmembrane region" description="Helical" evidence="7">
    <location>
        <begin position="573"/>
        <end position="598"/>
    </location>
</feature>
<evidence type="ECO:0000259" key="8">
    <source>
        <dbReference type="Pfam" id="PF02687"/>
    </source>
</evidence>
<accession>A0ABW5FTJ5</accession>
<evidence type="ECO:0000313" key="10">
    <source>
        <dbReference type="Proteomes" id="UP001597417"/>
    </source>
</evidence>
<evidence type="ECO:0000313" key="9">
    <source>
        <dbReference type="EMBL" id="MFD2417950.1"/>
    </source>
</evidence>
<evidence type="ECO:0000256" key="7">
    <source>
        <dbReference type="SAM" id="Phobius"/>
    </source>
</evidence>
<feature type="transmembrane region" description="Helical" evidence="7">
    <location>
        <begin position="610"/>
        <end position="632"/>
    </location>
</feature>
<gene>
    <name evidence="9" type="ORF">ACFSXZ_16615</name>
</gene>
<protein>
    <submittedName>
        <fullName evidence="9">FtsX-like permease family protein</fullName>
    </submittedName>
</protein>
<dbReference type="PANTHER" id="PTHR30572">
    <property type="entry name" value="MEMBRANE COMPONENT OF TRANSPORTER-RELATED"/>
    <property type="match status" value="1"/>
</dbReference>
<keyword evidence="4 7" id="KW-1133">Transmembrane helix</keyword>
<evidence type="ECO:0000256" key="4">
    <source>
        <dbReference type="ARBA" id="ARBA00022989"/>
    </source>
</evidence>
<name>A0ABW5FTJ5_9PSEU</name>
<feature type="transmembrane region" description="Helical" evidence="7">
    <location>
        <begin position="283"/>
        <end position="301"/>
    </location>
</feature>
<evidence type="ECO:0000256" key="3">
    <source>
        <dbReference type="ARBA" id="ARBA00022692"/>
    </source>
</evidence>
<keyword evidence="3 7" id="KW-0812">Transmembrane</keyword>
<dbReference type="Proteomes" id="UP001597417">
    <property type="component" value="Unassembled WGS sequence"/>
</dbReference>
<dbReference type="Pfam" id="PF02687">
    <property type="entry name" value="FtsX"/>
    <property type="match status" value="1"/>
</dbReference>
<feature type="transmembrane region" description="Helical" evidence="7">
    <location>
        <begin position="346"/>
        <end position="376"/>
    </location>
</feature>
<dbReference type="RefSeq" id="WP_378265925.1">
    <property type="nucleotide sequence ID" value="NZ_JBHUKR010000007.1"/>
</dbReference>
<keyword evidence="5 7" id="KW-0472">Membrane</keyword>
<dbReference type="EMBL" id="JBHUKR010000007">
    <property type="protein sequence ID" value="MFD2417950.1"/>
    <property type="molecule type" value="Genomic_DNA"/>
</dbReference>
<dbReference type="InterPro" id="IPR050250">
    <property type="entry name" value="Macrolide_Exporter_MacB"/>
</dbReference>
<keyword evidence="2" id="KW-1003">Cell membrane</keyword>
<feature type="transmembrane region" description="Helical" evidence="7">
    <location>
        <begin position="185"/>
        <end position="209"/>
    </location>
</feature>
<evidence type="ECO:0000256" key="5">
    <source>
        <dbReference type="ARBA" id="ARBA00023136"/>
    </source>
</evidence>